<evidence type="ECO:0000313" key="19">
    <source>
        <dbReference type="EMBL" id="PAV31063.1"/>
    </source>
</evidence>
<feature type="binding site" evidence="14">
    <location>
        <position position="51"/>
    </location>
    <ligand>
        <name>FAD</name>
        <dbReference type="ChEBI" id="CHEBI:57692"/>
    </ligand>
</feature>
<dbReference type="PANTHER" id="PTHR22912:SF217">
    <property type="entry name" value="DIHYDROLIPOYL DEHYDROGENASE"/>
    <property type="match status" value="1"/>
</dbReference>
<evidence type="ECO:0000259" key="17">
    <source>
        <dbReference type="Pfam" id="PF02852"/>
    </source>
</evidence>
<dbReference type="PRINTS" id="PR00411">
    <property type="entry name" value="PNDRDTASEI"/>
</dbReference>
<dbReference type="SUPFAM" id="SSF55424">
    <property type="entry name" value="FAD/NAD-linked reductases, dimerisation (C-terminal) domain"/>
    <property type="match status" value="1"/>
</dbReference>
<dbReference type="EMBL" id="NPOA01000002">
    <property type="protein sequence ID" value="PAV31063.1"/>
    <property type="molecule type" value="Genomic_DNA"/>
</dbReference>
<feature type="binding site" evidence="14">
    <location>
        <position position="269"/>
    </location>
    <ligand>
        <name>NAD(+)</name>
        <dbReference type="ChEBI" id="CHEBI:57540"/>
    </ligand>
</feature>
<dbReference type="Pfam" id="PF02852">
    <property type="entry name" value="Pyr_redox_dim"/>
    <property type="match status" value="1"/>
</dbReference>
<dbReference type="PROSITE" id="PS00076">
    <property type="entry name" value="PYRIDINE_REDOX_1"/>
    <property type="match status" value="1"/>
</dbReference>
<keyword evidence="14" id="KW-0547">Nucleotide-binding</keyword>
<feature type="binding site" evidence="14">
    <location>
        <begin position="179"/>
        <end position="186"/>
    </location>
    <ligand>
        <name>NAD(+)</name>
        <dbReference type="ChEBI" id="CHEBI:57540"/>
    </ligand>
</feature>
<keyword evidence="9 14" id="KW-0520">NAD</keyword>
<feature type="disulfide bond" description="Redox-active" evidence="15">
    <location>
        <begin position="42"/>
        <end position="47"/>
    </location>
</feature>
<evidence type="ECO:0000256" key="2">
    <source>
        <dbReference type="ARBA" id="ARBA00007532"/>
    </source>
</evidence>
<comment type="catalytic activity">
    <reaction evidence="12 16">
        <text>N(6)-[(R)-dihydrolipoyl]-L-lysyl-[protein] + NAD(+) = N(6)-[(R)-lipoyl]-L-lysyl-[protein] + NADH + H(+)</text>
        <dbReference type="Rhea" id="RHEA:15045"/>
        <dbReference type="Rhea" id="RHEA-COMP:10474"/>
        <dbReference type="Rhea" id="RHEA-COMP:10475"/>
        <dbReference type="ChEBI" id="CHEBI:15378"/>
        <dbReference type="ChEBI" id="CHEBI:57540"/>
        <dbReference type="ChEBI" id="CHEBI:57945"/>
        <dbReference type="ChEBI" id="CHEBI:83099"/>
        <dbReference type="ChEBI" id="CHEBI:83100"/>
        <dbReference type="EC" id="1.8.1.4"/>
    </reaction>
</comment>
<keyword evidence="5" id="KW-0963">Cytoplasm</keyword>
<dbReference type="InterPro" id="IPR023753">
    <property type="entry name" value="FAD/NAD-binding_dom"/>
</dbReference>
<sequence>MMDKFDLAIIGGGPGGYVAAIRAAKEGLSVALVEGRDLGGTCLNRGCIPSKTLLKHAGIINQINDAKKYGITVPSYSISMSEMVDRKNKVINQLKNGIKGLLKQNKITVYQGYGYVANDKTVTIKTDNDIKKIKGDNIILANGSKPFVPELKGLNEINYYTSDTIFDIKKVPYHLVIVGGGVIGLEIACIFNSFGTKVEIVEMADRILPSEDAEASKFLAGQLTNNGITIHTETKITGFRQETFNTVVEVQHKGKDDKLYADAVLVSVGRSPNLTGIEDLSIKMNGKFVTADKNMQTSAAGIYAIGDLVGGYQLAHVASDEGIKAVNHMVGNPNVNSAIPRCVYTFPEIASVGLTEEQAKNQGYEVQTKKVDLAGNGKAIAAGENSGFMKLIADKKYGEVLGVVMVGSHVTEMVSQATSFMDLEGTVDEMDSMIFPHPTVSEALSEAASAWLGKGIHAN</sequence>
<accession>A0A2A2IIZ1</accession>
<dbReference type="AlphaFoldDB" id="A0A2A2IIZ1"/>
<reference evidence="19 20" key="1">
    <citation type="submission" date="2017-08" db="EMBL/GenBank/DDBJ databases">
        <title>Virgibacillus indicus sp. nov. and Virgibacillus profoundi sp. nov, two moderately halophilic bacteria isolated from marine sediment by using the Microfluidic Streak Plate.</title>
        <authorList>
            <person name="Xu B."/>
            <person name="Hu B."/>
            <person name="Wang J."/>
            <person name="Zhu Y."/>
            <person name="Huang L."/>
            <person name="Du W."/>
            <person name="Huang Y."/>
        </authorList>
    </citation>
    <scope>NUCLEOTIDE SEQUENCE [LARGE SCALE GENOMIC DNA]</scope>
    <source>
        <strain evidence="19 20">IO3-P3-H5</strain>
    </source>
</reference>
<dbReference type="PIRSF" id="PIRSF000350">
    <property type="entry name" value="Mercury_reductase_MerA"/>
    <property type="match status" value="1"/>
</dbReference>
<evidence type="ECO:0000313" key="20">
    <source>
        <dbReference type="Proteomes" id="UP000218887"/>
    </source>
</evidence>
<comment type="similarity">
    <text evidence="2 16">Belongs to the class-I pyridine nucleotide-disulfide oxidoreductase family.</text>
</comment>
<feature type="binding site" evidence="14">
    <location>
        <position position="114"/>
    </location>
    <ligand>
        <name>FAD</name>
        <dbReference type="ChEBI" id="CHEBI:57692"/>
    </ligand>
</feature>
<evidence type="ECO:0000256" key="4">
    <source>
        <dbReference type="ARBA" id="ARBA00016961"/>
    </source>
</evidence>
<dbReference type="OrthoDB" id="9800167at2"/>
<comment type="subcellular location">
    <subcellularLocation>
        <location evidence="1">Cytoplasm</location>
    </subcellularLocation>
</comment>
<evidence type="ECO:0000256" key="16">
    <source>
        <dbReference type="RuleBase" id="RU003692"/>
    </source>
</evidence>
<dbReference type="GO" id="GO:0006103">
    <property type="term" value="P:2-oxoglutarate metabolic process"/>
    <property type="evidence" value="ECO:0007669"/>
    <property type="project" value="TreeGrafter"/>
</dbReference>
<evidence type="ECO:0000259" key="18">
    <source>
        <dbReference type="Pfam" id="PF07992"/>
    </source>
</evidence>
<dbReference type="InterPro" id="IPR016156">
    <property type="entry name" value="FAD/NAD-linked_Rdtase_dimer_sf"/>
</dbReference>
<keyword evidence="8 16" id="KW-0560">Oxidoreductase</keyword>
<proteinExistence type="inferred from homology"/>
<keyword evidence="11 16" id="KW-0676">Redox-active center</keyword>
<dbReference type="FunFam" id="3.30.390.30:FF:000001">
    <property type="entry name" value="Dihydrolipoyl dehydrogenase"/>
    <property type="match status" value="1"/>
</dbReference>
<dbReference type="PANTHER" id="PTHR22912">
    <property type="entry name" value="DISULFIDE OXIDOREDUCTASE"/>
    <property type="match status" value="1"/>
</dbReference>
<dbReference type="GO" id="GO:0005737">
    <property type="term" value="C:cytoplasm"/>
    <property type="evidence" value="ECO:0007669"/>
    <property type="project" value="UniProtKB-SubCell"/>
</dbReference>
<dbReference type="InterPro" id="IPR050151">
    <property type="entry name" value="Class-I_Pyr_Nuc-Dis_Oxidored"/>
</dbReference>
<evidence type="ECO:0000256" key="7">
    <source>
        <dbReference type="ARBA" id="ARBA00022827"/>
    </source>
</evidence>
<dbReference type="InterPro" id="IPR006258">
    <property type="entry name" value="Lipoamide_DH"/>
</dbReference>
<evidence type="ECO:0000256" key="12">
    <source>
        <dbReference type="ARBA" id="ARBA00049187"/>
    </source>
</evidence>
<evidence type="ECO:0000256" key="6">
    <source>
        <dbReference type="ARBA" id="ARBA00022630"/>
    </source>
</evidence>
<dbReference type="Proteomes" id="UP000218887">
    <property type="component" value="Unassembled WGS sequence"/>
</dbReference>
<dbReference type="GO" id="GO:0050660">
    <property type="term" value="F:flavin adenine dinucleotide binding"/>
    <property type="evidence" value="ECO:0007669"/>
    <property type="project" value="InterPro"/>
</dbReference>
<dbReference type="InterPro" id="IPR001100">
    <property type="entry name" value="Pyr_nuc-diS_OxRdtase"/>
</dbReference>
<evidence type="ECO:0000256" key="3">
    <source>
        <dbReference type="ARBA" id="ARBA00012608"/>
    </source>
</evidence>
<dbReference type="InterPro" id="IPR036188">
    <property type="entry name" value="FAD/NAD-bd_sf"/>
</dbReference>
<feature type="binding site" evidence="14">
    <location>
        <position position="202"/>
    </location>
    <ligand>
        <name>NAD(+)</name>
        <dbReference type="ChEBI" id="CHEBI:57540"/>
    </ligand>
</feature>
<feature type="domain" description="Pyridine nucleotide-disulphide oxidoreductase dimerisation" evidence="17">
    <location>
        <begin position="339"/>
        <end position="448"/>
    </location>
</feature>
<keyword evidence="6 16" id="KW-0285">Flavoprotein</keyword>
<protein>
    <recommendedName>
        <fullName evidence="4 16">Dihydrolipoyl dehydrogenase</fullName>
        <ecNumber evidence="3 16">1.8.1.4</ecNumber>
    </recommendedName>
</protein>
<dbReference type="InterPro" id="IPR004099">
    <property type="entry name" value="Pyr_nucl-diS_OxRdtase_dimer"/>
</dbReference>
<evidence type="ECO:0000256" key="13">
    <source>
        <dbReference type="PIRSR" id="PIRSR000350-2"/>
    </source>
</evidence>
<name>A0A2A2IIZ1_9BACI</name>
<dbReference type="Pfam" id="PF07992">
    <property type="entry name" value="Pyr_redox_2"/>
    <property type="match status" value="1"/>
</dbReference>
<evidence type="ECO:0000256" key="10">
    <source>
        <dbReference type="ARBA" id="ARBA00023157"/>
    </source>
</evidence>
<keyword evidence="10" id="KW-1015">Disulfide bond</keyword>
<feature type="binding site" evidence="14">
    <location>
        <position position="307"/>
    </location>
    <ligand>
        <name>FAD</name>
        <dbReference type="ChEBI" id="CHEBI:57692"/>
    </ligand>
</feature>
<dbReference type="NCBIfam" id="TIGR01350">
    <property type="entry name" value="lipoamide_DH"/>
    <property type="match status" value="1"/>
</dbReference>
<comment type="cofactor">
    <cofactor evidence="14 16">
        <name>FAD</name>
        <dbReference type="ChEBI" id="CHEBI:57692"/>
    </cofactor>
    <text evidence="14 16">Binds 1 FAD per subunit.</text>
</comment>
<comment type="caution">
    <text evidence="19">The sequence shown here is derived from an EMBL/GenBank/DDBJ whole genome shotgun (WGS) entry which is preliminary data.</text>
</comment>
<feature type="domain" description="FAD/NAD(P)-binding" evidence="18">
    <location>
        <begin position="5"/>
        <end position="322"/>
    </location>
</feature>
<evidence type="ECO:0000256" key="14">
    <source>
        <dbReference type="PIRSR" id="PIRSR000350-3"/>
    </source>
</evidence>
<evidence type="ECO:0000256" key="8">
    <source>
        <dbReference type="ARBA" id="ARBA00023002"/>
    </source>
</evidence>
<feature type="active site" description="Proton acceptor" evidence="13">
    <location>
        <position position="437"/>
    </location>
</feature>
<evidence type="ECO:0000256" key="5">
    <source>
        <dbReference type="ARBA" id="ARBA00022490"/>
    </source>
</evidence>
<organism evidence="19 20">
    <name type="scientific">Virgibacillus profundi</name>
    <dbReference type="NCBI Taxonomy" id="2024555"/>
    <lineage>
        <taxon>Bacteria</taxon>
        <taxon>Bacillati</taxon>
        <taxon>Bacillota</taxon>
        <taxon>Bacilli</taxon>
        <taxon>Bacillales</taxon>
        <taxon>Bacillaceae</taxon>
        <taxon>Virgibacillus</taxon>
    </lineage>
</organism>
<keyword evidence="20" id="KW-1185">Reference proteome</keyword>
<gene>
    <name evidence="19" type="primary">lpdA</name>
    <name evidence="19" type="ORF">CIL05_04030</name>
</gene>
<evidence type="ECO:0000256" key="9">
    <source>
        <dbReference type="ARBA" id="ARBA00023027"/>
    </source>
</evidence>
<dbReference type="Gene3D" id="3.30.390.30">
    <property type="match status" value="1"/>
</dbReference>
<evidence type="ECO:0000256" key="15">
    <source>
        <dbReference type="PIRSR" id="PIRSR000350-4"/>
    </source>
</evidence>
<dbReference type="PRINTS" id="PR00368">
    <property type="entry name" value="FADPNR"/>
</dbReference>
<comment type="miscellaneous">
    <text evidence="16">The active site is a redox-active disulfide bond.</text>
</comment>
<dbReference type="Gene3D" id="3.50.50.60">
    <property type="entry name" value="FAD/NAD(P)-binding domain"/>
    <property type="match status" value="2"/>
</dbReference>
<dbReference type="SUPFAM" id="SSF51905">
    <property type="entry name" value="FAD/NAD(P)-binding domain"/>
    <property type="match status" value="1"/>
</dbReference>
<keyword evidence="7 14" id="KW-0274">FAD</keyword>
<dbReference type="InterPro" id="IPR012999">
    <property type="entry name" value="Pyr_OxRdtase_I_AS"/>
</dbReference>
<dbReference type="GO" id="GO:0004148">
    <property type="term" value="F:dihydrolipoyl dehydrogenase (NADH) activity"/>
    <property type="evidence" value="ECO:0007669"/>
    <property type="project" value="UniProtKB-EC"/>
</dbReference>
<evidence type="ECO:0000256" key="1">
    <source>
        <dbReference type="ARBA" id="ARBA00004496"/>
    </source>
</evidence>
<dbReference type="EC" id="1.8.1.4" evidence="3 16"/>
<evidence type="ECO:0000256" key="11">
    <source>
        <dbReference type="ARBA" id="ARBA00023284"/>
    </source>
</evidence>